<evidence type="ECO:0000313" key="1">
    <source>
        <dbReference type="EMBL" id="CAJ0607711.1"/>
    </source>
</evidence>
<sequence>MLRILRIAQNADARRANDIFMHSAKASAPHLLMLLCDYYDDKSSEKGSLSGYTTTIGVKVSETLTITLAPV</sequence>
<dbReference type="AlphaFoldDB" id="A0AA36HBG0"/>
<evidence type="ECO:0000313" key="2">
    <source>
        <dbReference type="Proteomes" id="UP001176961"/>
    </source>
</evidence>
<accession>A0AA36HBG0</accession>
<comment type="caution">
    <text evidence="1">The sequence shown here is derived from an EMBL/GenBank/DDBJ whole genome shotgun (WGS) entry which is preliminary data.</text>
</comment>
<keyword evidence="2" id="KW-1185">Reference proteome</keyword>
<dbReference type="Proteomes" id="UP001176961">
    <property type="component" value="Unassembled WGS sequence"/>
</dbReference>
<reference evidence="1" key="1">
    <citation type="submission" date="2023-07" db="EMBL/GenBank/DDBJ databases">
        <authorList>
            <consortium name="CYATHOMIX"/>
        </authorList>
    </citation>
    <scope>NUCLEOTIDE SEQUENCE</scope>
    <source>
        <strain evidence="1">N/A</strain>
    </source>
</reference>
<name>A0AA36HBG0_CYLNA</name>
<organism evidence="1 2">
    <name type="scientific">Cylicocyclus nassatus</name>
    <name type="common">Nematode worm</name>
    <dbReference type="NCBI Taxonomy" id="53992"/>
    <lineage>
        <taxon>Eukaryota</taxon>
        <taxon>Metazoa</taxon>
        <taxon>Ecdysozoa</taxon>
        <taxon>Nematoda</taxon>
        <taxon>Chromadorea</taxon>
        <taxon>Rhabditida</taxon>
        <taxon>Rhabditina</taxon>
        <taxon>Rhabditomorpha</taxon>
        <taxon>Strongyloidea</taxon>
        <taxon>Strongylidae</taxon>
        <taxon>Cylicocyclus</taxon>
    </lineage>
</organism>
<dbReference type="EMBL" id="CATQJL010000316">
    <property type="protein sequence ID" value="CAJ0607711.1"/>
    <property type="molecule type" value="Genomic_DNA"/>
</dbReference>
<protein>
    <submittedName>
        <fullName evidence="1">Uncharacterized protein</fullName>
    </submittedName>
</protein>
<proteinExistence type="predicted"/>
<gene>
    <name evidence="1" type="ORF">CYNAS_LOCUS19694</name>
</gene>